<dbReference type="RefSeq" id="WP_172505817.1">
    <property type="nucleotide sequence ID" value="NZ_OENE01000048.1"/>
</dbReference>
<dbReference type="EMBL" id="OENE01000048">
    <property type="protein sequence ID" value="SOU89656.1"/>
    <property type="molecule type" value="Genomic_DNA"/>
</dbReference>
<sequence length="278" mass="32376">MNIAVSTLLILILILPGIVLRKFYYSEEFSSQYTSKNLFELILSSFIPSLFIPSLFIHGISIIIVGFFNYKIEFQILGQLLSSRNYPKEAYENIDLNILNIFVYLIISILISSILGYISKKIIRKNLLDSKFKIFRFQNSWHYIITGEFFNFKRASYDLPKDKIKSIDFTHVDVLVETQEGTIIYDGFLVDYELSNKNDLKYITLKNVQRRYLNASSINEGNNPESLSENDGTINQNNPYYQIPGHILVIPYEKIININFSYYRFIEIDNGIGFELVN</sequence>
<evidence type="ECO:0000256" key="1">
    <source>
        <dbReference type="SAM" id="Phobius"/>
    </source>
</evidence>
<evidence type="ECO:0000313" key="3">
    <source>
        <dbReference type="Proteomes" id="UP000490060"/>
    </source>
</evidence>
<name>A0A2I2MB10_9FLAO</name>
<reference evidence="2 3" key="1">
    <citation type="submission" date="2017-11" db="EMBL/GenBank/DDBJ databases">
        <authorList>
            <person name="Duchaud E."/>
        </authorList>
    </citation>
    <scope>NUCLEOTIDE SEQUENCE [LARGE SCALE GENOMIC DNA]</scope>
    <source>
        <strain evidence="2 3">TNO010</strain>
    </source>
</reference>
<proteinExistence type="predicted"/>
<feature type="transmembrane region" description="Helical" evidence="1">
    <location>
        <begin position="98"/>
        <end position="118"/>
    </location>
</feature>
<keyword evidence="1" id="KW-1133">Transmembrane helix</keyword>
<keyword evidence="1" id="KW-0472">Membrane</keyword>
<feature type="transmembrane region" description="Helical" evidence="1">
    <location>
        <begin position="45"/>
        <end position="70"/>
    </location>
</feature>
<organism evidence="2 3">
    <name type="scientific">Tenacibaculum finnmarkense genomovar ulcerans</name>
    <dbReference type="NCBI Taxonomy" id="2781388"/>
    <lineage>
        <taxon>Bacteria</taxon>
        <taxon>Pseudomonadati</taxon>
        <taxon>Bacteroidota</taxon>
        <taxon>Flavobacteriia</taxon>
        <taxon>Flavobacteriales</taxon>
        <taxon>Flavobacteriaceae</taxon>
        <taxon>Tenacibaculum</taxon>
        <taxon>Tenacibaculum finnmarkense</taxon>
    </lineage>
</organism>
<dbReference type="Proteomes" id="UP000490060">
    <property type="component" value="Unassembled WGS sequence"/>
</dbReference>
<dbReference type="AlphaFoldDB" id="A0A2I2MB10"/>
<keyword evidence="1" id="KW-0812">Transmembrane</keyword>
<gene>
    <name evidence="2" type="ORF">TNO010_520043</name>
</gene>
<protein>
    <submittedName>
        <fullName evidence="2">Uncharacterized protein</fullName>
    </submittedName>
</protein>
<evidence type="ECO:0000313" key="2">
    <source>
        <dbReference type="EMBL" id="SOU89656.1"/>
    </source>
</evidence>
<accession>A0A2I2MB10</accession>